<accession>A0A6B2FZD3</accession>
<sequence length="102" mass="11985">MYELKPEPQFKKDYQNLKRSHPELVSDLLETLKQLQKNGTVDSEYYPHLLNNRGGNYTGNYEYHLSDGKVDVLIIYMPHKTNPVIRLIRVGSHNELFHSDLK</sequence>
<dbReference type="NCBIfam" id="TIGR02385">
    <property type="entry name" value="RelE_StbE"/>
    <property type="match status" value="1"/>
</dbReference>
<dbReference type="Pfam" id="PF15738">
    <property type="entry name" value="YafQ_toxin"/>
    <property type="match status" value="1"/>
</dbReference>
<dbReference type="InterPro" id="IPR035093">
    <property type="entry name" value="RelE/ParE_toxin_dom_sf"/>
</dbReference>
<organism evidence="2">
    <name type="scientific">Lactobacillus paragasseri</name>
    <dbReference type="NCBI Taxonomy" id="2107999"/>
    <lineage>
        <taxon>Bacteria</taxon>
        <taxon>Bacillati</taxon>
        <taxon>Bacillota</taxon>
        <taxon>Bacilli</taxon>
        <taxon>Lactobacillales</taxon>
        <taxon>Lactobacillaceae</taxon>
        <taxon>Lactobacillus</taxon>
    </lineage>
</organism>
<evidence type="ECO:0000313" key="2">
    <source>
        <dbReference type="EMBL" id="NDJ74402.1"/>
    </source>
</evidence>
<dbReference type="Gene3D" id="3.30.2310.20">
    <property type="entry name" value="RelE-like"/>
    <property type="match status" value="1"/>
</dbReference>
<comment type="caution">
    <text evidence="2">The sequence shown here is derived from an EMBL/GenBank/DDBJ whole genome shotgun (WGS) entry which is preliminary data.</text>
</comment>
<proteinExistence type="predicted"/>
<evidence type="ECO:0000256" key="1">
    <source>
        <dbReference type="ARBA" id="ARBA00022649"/>
    </source>
</evidence>
<dbReference type="InterPro" id="IPR004386">
    <property type="entry name" value="Toxin_YafQ-like"/>
</dbReference>
<dbReference type="EMBL" id="JAADJO010000020">
    <property type="protein sequence ID" value="NDJ74402.1"/>
    <property type="molecule type" value="Genomic_DNA"/>
</dbReference>
<dbReference type="RefSeq" id="WP_056984866.1">
    <property type="nucleotide sequence ID" value="NZ_CAZZQF010000002.1"/>
</dbReference>
<reference evidence="2" key="1">
    <citation type="submission" date="2020-01" db="EMBL/GenBank/DDBJ databases">
        <title>Vaginal microbiome of pregnant Indian women: Insights into the genome of dominants Lactobacillus species.</title>
        <authorList>
            <person name="Das B."/>
            <person name="Mehta O."/>
            <person name="Ghosh T.S."/>
            <person name="Kothidar A."/>
            <person name="Gowtham M.R."/>
            <person name="Mitra R."/>
            <person name="Kshetrapal P."/>
            <person name="Wadhwa N."/>
            <person name="Thiruvengadam R."/>
            <person name="Nair G.B."/>
            <person name="Bhatnagar S."/>
            <person name="Das B."/>
        </authorList>
    </citation>
    <scope>NUCLEOTIDE SEQUENCE</scope>
    <source>
        <strain evidence="2">Indica</strain>
    </source>
</reference>
<gene>
    <name evidence="2" type="ORF">GWG61_07960</name>
</gene>
<keyword evidence="1" id="KW-1277">Toxin-antitoxin system</keyword>
<dbReference type="InterPro" id="IPR007712">
    <property type="entry name" value="RelE/ParE_toxin"/>
</dbReference>
<dbReference type="SUPFAM" id="SSF143011">
    <property type="entry name" value="RelE-like"/>
    <property type="match status" value="1"/>
</dbReference>
<dbReference type="AlphaFoldDB" id="A0A6B2FZD3"/>
<protein>
    <submittedName>
        <fullName evidence="2">Type II toxin-antitoxin system YafQ family toxin</fullName>
    </submittedName>
</protein>
<name>A0A6B2FZD3_9LACO</name>